<dbReference type="EMBL" id="JYNY01000614">
    <property type="protein sequence ID" value="KJJ83360.1"/>
    <property type="molecule type" value="Genomic_DNA"/>
</dbReference>
<dbReference type="AlphaFoldDB" id="A0A0F0CPK1"/>
<reference evidence="1 2" key="1">
    <citation type="submission" date="2015-02" db="EMBL/GenBank/DDBJ databases">
        <title>Single-cell genomics of uncultivated deep-branching MTB reveals a conserved set of magnetosome genes.</title>
        <authorList>
            <person name="Kolinko S."/>
            <person name="Richter M."/>
            <person name="Glockner F.O."/>
            <person name="Brachmann A."/>
            <person name="Schuler D."/>
        </authorList>
    </citation>
    <scope>NUCLEOTIDE SEQUENCE [LARGE SCALE GENOMIC DNA]</scope>
    <source>
        <strain evidence="1">SKK-01</strain>
    </source>
</reference>
<sequence>SSQSCSGANIVINTIFAEAVDEICSELETAVSKGKNFTDTLQGLLQCIVQQHHCNIFNGDSYGETLKC</sequence>
<evidence type="ECO:0000313" key="1">
    <source>
        <dbReference type="EMBL" id="KJJ83360.1"/>
    </source>
</evidence>
<comment type="caution">
    <text evidence="1">The sequence shown here is derived from an EMBL/GenBank/DDBJ whole genome shotgun (WGS) entry which is preliminary data.</text>
</comment>
<gene>
    <name evidence="1" type="ORF">OMAG_002772</name>
</gene>
<proteinExistence type="predicted"/>
<evidence type="ECO:0000313" key="2">
    <source>
        <dbReference type="Proteomes" id="UP000033428"/>
    </source>
</evidence>
<organism evidence="1 2">
    <name type="scientific">Candidatus Omnitrophus magneticus</name>
    <dbReference type="NCBI Taxonomy" id="1609969"/>
    <lineage>
        <taxon>Bacteria</taxon>
        <taxon>Pseudomonadati</taxon>
        <taxon>Candidatus Omnitrophota</taxon>
        <taxon>Candidatus Omnitrophus</taxon>
    </lineage>
</organism>
<keyword evidence="2" id="KW-1185">Reference proteome</keyword>
<protein>
    <submittedName>
        <fullName evidence="1">Uncharacterized protein</fullName>
    </submittedName>
</protein>
<feature type="non-terminal residue" evidence="1">
    <location>
        <position position="1"/>
    </location>
</feature>
<dbReference type="Proteomes" id="UP000033428">
    <property type="component" value="Unassembled WGS sequence"/>
</dbReference>
<accession>A0A0F0CPK1</accession>
<name>A0A0F0CPK1_9BACT</name>